<protein>
    <submittedName>
        <fullName evidence="2">ABC transporter substrate-binding protein</fullName>
    </submittedName>
</protein>
<dbReference type="Pfam" id="PF00496">
    <property type="entry name" value="SBP_bac_5"/>
    <property type="match status" value="1"/>
</dbReference>
<organism evidence="2 3">
    <name type="scientific">Candidatus Avacidaminococcus intestinavium</name>
    <dbReference type="NCBI Taxonomy" id="2840684"/>
    <lineage>
        <taxon>Bacteria</taxon>
        <taxon>Bacillati</taxon>
        <taxon>Bacillota</taxon>
        <taxon>Negativicutes</taxon>
        <taxon>Acidaminococcales</taxon>
        <taxon>Acidaminococcaceae</taxon>
        <taxon>Acidaminococcaceae incertae sedis</taxon>
        <taxon>Candidatus Avacidaminococcus</taxon>
    </lineage>
</organism>
<dbReference type="PROSITE" id="PS51257">
    <property type="entry name" value="PROKAR_LIPOPROTEIN"/>
    <property type="match status" value="1"/>
</dbReference>
<dbReference type="InterPro" id="IPR039424">
    <property type="entry name" value="SBP_5"/>
</dbReference>
<dbReference type="PIRSF" id="PIRSF002741">
    <property type="entry name" value="MppA"/>
    <property type="match status" value="1"/>
</dbReference>
<feature type="domain" description="Solute-binding protein family 5" evidence="1">
    <location>
        <begin position="78"/>
        <end position="438"/>
    </location>
</feature>
<reference evidence="2" key="1">
    <citation type="submission" date="2020-10" db="EMBL/GenBank/DDBJ databases">
        <authorList>
            <person name="Gilroy R."/>
        </authorList>
    </citation>
    <scope>NUCLEOTIDE SEQUENCE</scope>
    <source>
        <strain evidence="2">CHK160-1198</strain>
    </source>
</reference>
<name>A0A9D1MQX2_9FIRM</name>
<dbReference type="GO" id="GO:0042597">
    <property type="term" value="C:periplasmic space"/>
    <property type="evidence" value="ECO:0007669"/>
    <property type="project" value="UniProtKB-ARBA"/>
</dbReference>
<dbReference type="Gene3D" id="3.40.190.10">
    <property type="entry name" value="Periplasmic binding protein-like II"/>
    <property type="match status" value="1"/>
</dbReference>
<dbReference type="Gene3D" id="3.10.105.10">
    <property type="entry name" value="Dipeptide-binding Protein, Domain 3"/>
    <property type="match status" value="1"/>
</dbReference>
<dbReference type="PANTHER" id="PTHR30290:SF81">
    <property type="entry name" value="OLIGOPEPTIDE-BINDING PROTEIN OPPA"/>
    <property type="match status" value="1"/>
</dbReference>
<dbReference type="GO" id="GO:1904680">
    <property type="term" value="F:peptide transmembrane transporter activity"/>
    <property type="evidence" value="ECO:0007669"/>
    <property type="project" value="TreeGrafter"/>
</dbReference>
<dbReference type="GO" id="GO:0043190">
    <property type="term" value="C:ATP-binding cassette (ABC) transporter complex"/>
    <property type="evidence" value="ECO:0007669"/>
    <property type="project" value="InterPro"/>
</dbReference>
<accession>A0A9D1MQX2</accession>
<dbReference type="InterPro" id="IPR030678">
    <property type="entry name" value="Peptide/Ni-bd"/>
</dbReference>
<dbReference type="PANTHER" id="PTHR30290">
    <property type="entry name" value="PERIPLASMIC BINDING COMPONENT OF ABC TRANSPORTER"/>
    <property type="match status" value="1"/>
</dbReference>
<dbReference type="CDD" id="cd08490">
    <property type="entry name" value="PBP2_NikA_DppA_OppA_like_3"/>
    <property type="match status" value="1"/>
</dbReference>
<gene>
    <name evidence="2" type="ORF">IAB06_05655</name>
</gene>
<comment type="caution">
    <text evidence="2">The sequence shown here is derived from an EMBL/GenBank/DDBJ whole genome shotgun (WGS) entry which is preliminary data.</text>
</comment>
<dbReference type="Proteomes" id="UP000824099">
    <property type="component" value="Unassembled WGS sequence"/>
</dbReference>
<evidence type="ECO:0000259" key="1">
    <source>
        <dbReference type="Pfam" id="PF00496"/>
    </source>
</evidence>
<sequence length="522" mass="58026">MSKIMGRIVTILSMVLVVAVLVTGCSSEKPVSSKDMLKMGVTNFADSLEPTDNYFGWVLMRYGLGECLVKFDDKMNSVPWLAQKWSIGDDKLTWTFEIDDRAKFSNGNKVTAEAVKSALERVFEKSNRAQTFFKYEQIVADGQKLTIKTESPVPGLPGMLADPLFIIIDTSVTDRDYRVMGPICTGPYMVKEFSKASAQMEANPHYWDGPVPFKNVEIKSIDDPNTRAMALQSGEVDIIVNVAPGDLQLFKNDKFNVSEIASLRTVLARLNVGEGHYLSDPKVRAALISACDRQTYADVLLQGTFLPGKAPVPPSLDYGYDQLNDPNAYNVERAQQLLAEAGWKDTDGDGYVEKDGKTLELDFIYYSGRPELPLLAEATQADAKKIGIKVNLKNVDYNILDGLSIRGEYDLSISNIITANTGDPEIYLNWYWRTNVNNNNPQNGSGYSNAEFDSLSDKLRVEFDASKRKEYIIGMQQILLDDGACLFFAYPTTNMVSSSSIKGAKILPADYYWLTKEISAAN</sequence>
<reference evidence="2" key="2">
    <citation type="journal article" date="2021" name="PeerJ">
        <title>Extensive microbial diversity within the chicken gut microbiome revealed by metagenomics and culture.</title>
        <authorList>
            <person name="Gilroy R."/>
            <person name="Ravi A."/>
            <person name="Getino M."/>
            <person name="Pursley I."/>
            <person name="Horton D.L."/>
            <person name="Alikhan N.F."/>
            <person name="Baker D."/>
            <person name="Gharbi K."/>
            <person name="Hall N."/>
            <person name="Watson M."/>
            <person name="Adriaenssens E.M."/>
            <person name="Foster-Nyarko E."/>
            <person name="Jarju S."/>
            <person name="Secka A."/>
            <person name="Antonio M."/>
            <person name="Oren A."/>
            <person name="Chaudhuri R.R."/>
            <person name="La Ragione R."/>
            <person name="Hildebrand F."/>
            <person name="Pallen M.J."/>
        </authorList>
    </citation>
    <scope>NUCLEOTIDE SEQUENCE</scope>
    <source>
        <strain evidence="2">CHK160-1198</strain>
    </source>
</reference>
<dbReference type="InterPro" id="IPR000914">
    <property type="entry name" value="SBP_5_dom"/>
</dbReference>
<dbReference type="SUPFAM" id="SSF53850">
    <property type="entry name" value="Periplasmic binding protein-like II"/>
    <property type="match status" value="1"/>
</dbReference>
<dbReference type="GO" id="GO:0015833">
    <property type="term" value="P:peptide transport"/>
    <property type="evidence" value="ECO:0007669"/>
    <property type="project" value="TreeGrafter"/>
</dbReference>
<dbReference type="EMBL" id="DVNI01000091">
    <property type="protein sequence ID" value="HIU64499.1"/>
    <property type="molecule type" value="Genomic_DNA"/>
</dbReference>
<proteinExistence type="predicted"/>
<evidence type="ECO:0000313" key="3">
    <source>
        <dbReference type="Proteomes" id="UP000824099"/>
    </source>
</evidence>
<dbReference type="AlphaFoldDB" id="A0A9D1MQX2"/>
<evidence type="ECO:0000313" key="2">
    <source>
        <dbReference type="EMBL" id="HIU64499.1"/>
    </source>
</evidence>